<gene>
    <name evidence="4" type="ORF">ENV79_00375</name>
</gene>
<reference evidence="4" key="1">
    <citation type="journal article" date="2020" name="mSystems">
        <title>Genome- and Community-Level Interaction Insights into Carbon Utilization and Element Cycling Functions of Hydrothermarchaeota in Hydrothermal Sediment.</title>
        <authorList>
            <person name="Zhou Z."/>
            <person name="Liu Y."/>
            <person name="Xu W."/>
            <person name="Pan J."/>
            <person name="Luo Z.H."/>
            <person name="Li M."/>
        </authorList>
    </citation>
    <scope>NUCLEOTIDE SEQUENCE [LARGE SCALE GENOMIC DNA]</scope>
    <source>
        <strain evidence="4">SpSt-791</strain>
    </source>
</reference>
<sequence length="208" mass="24266">MKWYWRLGFILTLPLSFLFIRVKNRHYLKNGRAIIVCNHTSNFDPILISLATLKELYFLAKSELFGVNKFFTWLIKTFNAIPLNREGIDLTAWKEIAKIFNQNQKLVIFPEGTRSKNGKLGSFKDGASFLALKFQVPIIPCIIKGVRQSFIPLIVDPDLRNYGSGKRRLPKIEITFLKPIRIKNFDKLDKKVIKYLTKKIEERFKENG</sequence>
<dbReference type="PANTHER" id="PTHR10434">
    <property type="entry name" value="1-ACYL-SN-GLYCEROL-3-PHOSPHATE ACYLTRANSFERASE"/>
    <property type="match status" value="1"/>
</dbReference>
<accession>A0A7V5XZ04</accession>
<dbReference type="AlphaFoldDB" id="A0A7V5XZ04"/>
<evidence type="ECO:0000259" key="3">
    <source>
        <dbReference type="SMART" id="SM00563"/>
    </source>
</evidence>
<dbReference type="SUPFAM" id="SSF69593">
    <property type="entry name" value="Glycerol-3-phosphate (1)-acyltransferase"/>
    <property type="match status" value="1"/>
</dbReference>
<dbReference type="CDD" id="cd07989">
    <property type="entry name" value="LPLAT_AGPAT-like"/>
    <property type="match status" value="1"/>
</dbReference>
<dbReference type="InterPro" id="IPR002123">
    <property type="entry name" value="Plipid/glycerol_acylTrfase"/>
</dbReference>
<evidence type="ECO:0000256" key="2">
    <source>
        <dbReference type="ARBA" id="ARBA00023315"/>
    </source>
</evidence>
<evidence type="ECO:0000313" key="4">
    <source>
        <dbReference type="EMBL" id="HHR48091.1"/>
    </source>
</evidence>
<evidence type="ECO:0000256" key="1">
    <source>
        <dbReference type="ARBA" id="ARBA00022679"/>
    </source>
</evidence>
<dbReference type="GO" id="GO:0006654">
    <property type="term" value="P:phosphatidic acid biosynthetic process"/>
    <property type="evidence" value="ECO:0007669"/>
    <property type="project" value="TreeGrafter"/>
</dbReference>
<dbReference type="PANTHER" id="PTHR10434:SF40">
    <property type="entry name" value="1-ACYL-SN-GLYCEROL-3-PHOSPHATE ACYLTRANSFERASE"/>
    <property type="match status" value="1"/>
</dbReference>
<organism evidence="4">
    <name type="scientific">candidate division WOR-3 bacterium</name>
    <dbReference type="NCBI Taxonomy" id="2052148"/>
    <lineage>
        <taxon>Bacteria</taxon>
        <taxon>Bacteria division WOR-3</taxon>
    </lineage>
</organism>
<keyword evidence="2 4" id="KW-0012">Acyltransferase</keyword>
<keyword evidence="1 4" id="KW-0808">Transferase</keyword>
<dbReference type="EMBL" id="DTHS01000005">
    <property type="protein sequence ID" value="HHR48091.1"/>
    <property type="molecule type" value="Genomic_DNA"/>
</dbReference>
<dbReference type="GO" id="GO:0003841">
    <property type="term" value="F:1-acylglycerol-3-phosphate O-acyltransferase activity"/>
    <property type="evidence" value="ECO:0007669"/>
    <property type="project" value="TreeGrafter"/>
</dbReference>
<name>A0A7V5XZ04_UNCW3</name>
<proteinExistence type="predicted"/>
<comment type="caution">
    <text evidence="4">The sequence shown here is derived from an EMBL/GenBank/DDBJ whole genome shotgun (WGS) entry which is preliminary data.</text>
</comment>
<protein>
    <submittedName>
        <fullName evidence="4">1-acyl-sn-glycerol-3-phosphate acyltransferase</fullName>
    </submittedName>
</protein>
<dbReference type="Pfam" id="PF01553">
    <property type="entry name" value="Acyltransferase"/>
    <property type="match status" value="1"/>
</dbReference>
<feature type="domain" description="Phospholipid/glycerol acyltransferase" evidence="3">
    <location>
        <begin position="33"/>
        <end position="146"/>
    </location>
</feature>
<dbReference type="SMART" id="SM00563">
    <property type="entry name" value="PlsC"/>
    <property type="match status" value="1"/>
</dbReference>